<accession>A0A2T1A1I5</accession>
<name>A0A2T1A1I5_9ACTN</name>
<sequence length="193" mass="19072">MCAALGLVGYATSAAFTDAGSVGASFVSGKLDLSVSDGTTPGQGAPTPYPFNALTVDGMYPGGPASYAELRLVNSGTLPLTVTTIGSSAATAGSSTTAQADALGTAVRLRFVTLGPSDVCNANFMDVVNGSGTGSPIPTTVNVSAQQGATLGAGANWRLCFKLAIPADTVPPAAAQGASMRVMLAVDARQVQP</sequence>
<dbReference type="EMBL" id="PVUE01000005">
    <property type="protein sequence ID" value="PRZ42469.1"/>
    <property type="molecule type" value="Genomic_DNA"/>
</dbReference>
<gene>
    <name evidence="1" type="ORF">CLV47_10591</name>
</gene>
<dbReference type="Proteomes" id="UP000237752">
    <property type="component" value="Unassembled WGS sequence"/>
</dbReference>
<reference evidence="1 2" key="1">
    <citation type="submission" date="2018-03" db="EMBL/GenBank/DDBJ databases">
        <title>Genomic Encyclopedia of Archaeal and Bacterial Type Strains, Phase II (KMG-II): from individual species to whole genera.</title>
        <authorList>
            <person name="Goeker M."/>
        </authorList>
    </citation>
    <scope>NUCLEOTIDE SEQUENCE [LARGE SCALE GENOMIC DNA]</scope>
    <source>
        <strain evidence="1 2">DSM 100065</strain>
    </source>
</reference>
<comment type="caution">
    <text evidence="1">The sequence shown here is derived from an EMBL/GenBank/DDBJ whole genome shotgun (WGS) entry which is preliminary data.</text>
</comment>
<evidence type="ECO:0000313" key="2">
    <source>
        <dbReference type="Proteomes" id="UP000237752"/>
    </source>
</evidence>
<dbReference type="AlphaFoldDB" id="A0A2T1A1I5"/>
<organism evidence="1 2">
    <name type="scientific">Antricoccus suffuscus</name>
    <dbReference type="NCBI Taxonomy" id="1629062"/>
    <lineage>
        <taxon>Bacteria</taxon>
        <taxon>Bacillati</taxon>
        <taxon>Actinomycetota</taxon>
        <taxon>Actinomycetes</taxon>
        <taxon>Geodermatophilales</taxon>
        <taxon>Antricoccaceae</taxon>
        <taxon>Antricoccus</taxon>
    </lineage>
</organism>
<protein>
    <submittedName>
        <fullName evidence="1">Putative ribosomally synthesized peptide with SipW-like signal peptide</fullName>
    </submittedName>
</protein>
<proteinExistence type="predicted"/>
<evidence type="ECO:0000313" key="1">
    <source>
        <dbReference type="EMBL" id="PRZ42469.1"/>
    </source>
</evidence>
<keyword evidence="2" id="KW-1185">Reference proteome</keyword>